<dbReference type="STRING" id="667015.Bacsa_1200"/>
<keyword evidence="2" id="KW-1185">Reference proteome</keyword>
<sequence>MAEIIVTVSDNSLLPMLEKAIGLLKGVTRVSVRKENAKAKVSSTDNLPEDIRSLIGIASGIDSQEIESDERLSYLLNK</sequence>
<dbReference type="AlphaFoldDB" id="F0R6B8"/>
<evidence type="ECO:0000313" key="2">
    <source>
        <dbReference type="Proteomes" id="UP000007486"/>
    </source>
</evidence>
<dbReference type="EMBL" id="CP002530">
    <property type="protein sequence ID" value="ADY35782.1"/>
    <property type="molecule type" value="Genomic_DNA"/>
</dbReference>
<dbReference type="OrthoDB" id="10005386at2"/>
<dbReference type="KEGG" id="bsa:Bacsa_1200"/>
<accession>F0R6B8</accession>
<gene>
    <name evidence="1" type="ordered locus">Bacsa_1200</name>
</gene>
<proteinExistence type="predicted"/>
<protein>
    <submittedName>
        <fullName evidence="1">Uncharacterized protein</fullName>
    </submittedName>
</protein>
<dbReference type="HOGENOM" id="CLU_2614713_0_0_10"/>
<dbReference type="RefSeq" id="WP_013617217.1">
    <property type="nucleotide sequence ID" value="NC_015164.1"/>
</dbReference>
<reference evidence="1 2" key="1">
    <citation type="journal article" date="2011" name="Stand. Genomic Sci.">
        <title>Complete genome sequence of Bacteroides salanitronis type strain (BL78).</title>
        <authorList>
            <person name="Gronow S."/>
            <person name="Held B."/>
            <person name="Lucas S."/>
            <person name="Lapidus A."/>
            <person name="Del Rio T.G."/>
            <person name="Nolan M."/>
            <person name="Tice H."/>
            <person name="Deshpande S."/>
            <person name="Cheng J.F."/>
            <person name="Pitluck S."/>
            <person name="Liolios K."/>
            <person name="Pagani I."/>
            <person name="Ivanova N."/>
            <person name="Mavromatis K."/>
            <person name="Pati A."/>
            <person name="Tapia R."/>
            <person name="Han C."/>
            <person name="Goodwin L."/>
            <person name="Chen A."/>
            <person name="Palaniappan K."/>
            <person name="Land M."/>
            <person name="Hauser L."/>
            <person name="Chang Y.J."/>
            <person name="Jeffries C.D."/>
            <person name="Brambilla E.M."/>
            <person name="Rohde M."/>
            <person name="Goker M."/>
            <person name="Detter J.C."/>
            <person name="Woyke T."/>
            <person name="Bristow J."/>
            <person name="Markowitz V."/>
            <person name="Hugenholtz P."/>
            <person name="Kyrpides N.C."/>
            <person name="Klenk H.P."/>
            <person name="Eisen J.A."/>
        </authorList>
    </citation>
    <scope>NUCLEOTIDE SEQUENCE [LARGE SCALE GENOMIC DNA]</scope>
    <source>
        <strain evidence="1 2">DSM 18170</strain>
    </source>
</reference>
<evidence type="ECO:0000313" key="1">
    <source>
        <dbReference type="EMBL" id="ADY35782.1"/>
    </source>
</evidence>
<organism evidence="1 2">
    <name type="scientific">Phocaeicola salanitronis (strain DSM 18170 / JCM 13657 / CCUG 60908 / BL78)</name>
    <name type="common">Bacteroides salanitronis</name>
    <dbReference type="NCBI Taxonomy" id="667015"/>
    <lineage>
        <taxon>Bacteria</taxon>
        <taxon>Pseudomonadati</taxon>
        <taxon>Bacteroidota</taxon>
        <taxon>Bacteroidia</taxon>
        <taxon>Bacteroidales</taxon>
        <taxon>Bacteroidaceae</taxon>
        <taxon>Phocaeicola</taxon>
    </lineage>
</organism>
<name>F0R6B8_PHOSB</name>
<dbReference type="Proteomes" id="UP000007486">
    <property type="component" value="Chromosome"/>
</dbReference>